<name>A0A4R8CHP2_9ACTN</name>
<keyword evidence="3" id="KW-1185">Reference proteome</keyword>
<gene>
    <name evidence="2" type="ORF">EV653_1070</name>
</gene>
<dbReference type="Pfam" id="PF18029">
    <property type="entry name" value="Glyoxalase_6"/>
    <property type="match status" value="1"/>
</dbReference>
<dbReference type="Proteomes" id="UP000295146">
    <property type="component" value="Unassembled WGS sequence"/>
</dbReference>
<dbReference type="Gene3D" id="3.10.180.10">
    <property type="entry name" value="2,3-Dihydroxybiphenyl 1,2-Dioxygenase, domain 1"/>
    <property type="match status" value="1"/>
</dbReference>
<reference evidence="2 3" key="1">
    <citation type="submission" date="2019-03" db="EMBL/GenBank/DDBJ databases">
        <title>Genomic Encyclopedia of Type Strains, Phase III (KMG-III): the genomes of soil and plant-associated and newly described type strains.</title>
        <authorList>
            <person name="Whitman W."/>
        </authorList>
    </citation>
    <scope>NUCLEOTIDE SEQUENCE [LARGE SCALE GENOMIC DNA]</scope>
    <source>
        <strain evidence="2 3">VKM Ac-2573</strain>
    </source>
</reference>
<dbReference type="InterPro" id="IPR041581">
    <property type="entry name" value="Glyoxalase_6"/>
</dbReference>
<dbReference type="InterPro" id="IPR029068">
    <property type="entry name" value="Glyas_Bleomycin-R_OHBP_Dase"/>
</dbReference>
<proteinExistence type="predicted"/>
<dbReference type="PANTHER" id="PTHR35908">
    <property type="entry name" value="HYPOTHETICAL FUSION PROTEIN"/>
    <property type="match status" value="1"/>
</dbReference>
<evidence type="ECO:0000313" key="3">
    <source>
        <dbReference type="Proteomes" id="UP000295146"/>
    </source>
</evidence>
<evidence type="ECO:0000313" key="2">
    <source>
        <dbReference type="EMBL" id="TDW75929.1"/>
    </source>
</evidence>
<dbReference type="AlphaFoldDB" id="A0A4R8CHP2"/>
<organism evidence="2 3">
    <name type="scientific">Kribbella pratensis</name>
    <dbReference type="NCBI Taxonomy" id="2512112"/>
    <lineage>
        <taxon>Bacteria</taxon>
        <taxon>Bacillati</taxon>
        <taxon>Actinomycetota</taxon>
        <taxon>Actinomycetes</taxon>
        <taxon>Propionibacteriales</taxon>
        <taxon>Kribbellaceae</taxon>
        <taxon>Kribbella</taxon>
    </lineage>
</organism>
<comment type="caution">
    <text evidence="2">The sequence shown here is derived from an EMBL/GenBank/DDBJ whole genome shotgun (WGS) entry which is preliminary data.</text>
</comment>
<accession>A0A4R8CHP2</accession>
<dbReference type="PANTHER" id="PTHR35908:SF1">
    <property type="entry name" value="CONSERVED PROTEIN"/>
    <property type="match status" value="1"/>
</dbReference>
<dbReference type="OrthoDB" id="1645442at2"/>
<evidence type="ECO:0000259" key="1">
    <source>
        <dbReference type="Pfam" id="PF18029"/>
    </source>
</evidence>
<dbReference type="CDD" id="cd06587">
    <property type="entry name" value="VOC"/>
    <property type="match status" value="1"/>
</dbReference>
<dbReference type="EMBL" id="SODP01000001">
    <property type="protein sequence ID" value="TDW75929.1"/>
    <property type="molecule type" value="Genomic_DNA"/>
</dbReference>
<dbReference type="SUPFAM" id="SSF54593">
    <property type="entry name" value="Glyoxalase/Bleomycin resistance protein/Dihydroxybiphenyl dioxygenase"/>
    <property type="match status" value="1"/>
</dbReference>
<feature type="domain" description="Glyoxalase-like" evidence="1">
    <location>
        <begin position="8"/>
        <end position="111"/>
    </location>
</feature>
<sequence>MIGRLHHLAIDCPEPLELARFYSALLGKPITYQSDDWVVVADNDHTSGLGFQRAVDHRRPQWPDPERPQQMHLDVMVDDVEAAGPEVLALGARKLAGTVYEDPAGHPFCLIPRPGWAPPVNA</sequence>
<protein>
    <recommendedName>
        <fullName evidence="1">Glyoxalase-like domain-containing protein</fullName>
    </recommendedName>
</protein>
<dbReference type="RefSeq" id="WP_134098457.1">
    <property type="nucleotide sequence ID" value="NZ_SODP01000001.1"/>
</dbReference>